<dbReference type="RefSeq" id="WP_338254159.1">
    <property type="nucleotide sequence ID" value="NZ_BSRI01000002.1"/>
</dbReference>
<dbReference type="EMBL" id="BSRI01000002">
    <property type="protein sequence ID" value="GLV58059.1"/>
    <property type="molecule type" value="Genomic_DNA"/>
</dbReference>
<keyword evidence="1" id="KW-1133">Transmembrane helix</keyword>
<keyword evidence="1" id="KW-0812">Transmembrane</keyword>
<keyword evidence="3" id="KW-1185">Reference proteome</keyword>
<name>A0ABQ6FUW7_9CHLR</name>
<organism evidence="2 3">
    <name type="scientific">Dictyobacter halimunensis</name>
    <dbReference type="NCBI Taxonomy" id="3026934"/>
    <lineage>
        <taxon>Bacteria</taxon>
        <taxon>Bacillati</taxon>
        <taxon>Chloroflexota</taxon>
        <taxon>Ktedonobacteria</taxon>
        <taxon>Ktedonobacterales</taxon>
        <taxon>Dictyobacteraceae</taxon>
        <taxon>Dictyobacter</taxon>
    </lineage>
</organism>
<feature type="transmembrane region" description="Helical" evidence="1">
    <location>
        <begin position="6"/>
        <end position="25"/>
    </location>
</feature>
<comment type="caution">
    <text evidence="2">The sequence shown here is derived from an EMBL/GenBank/DDBJ whole genome shotgun (WGS) entry which is preliminary data.</text>
</comment>
<proteinExistence type="predicted"/>
<gene>
    <name evidence="2" type="ORF">KDH_48930</name>
</gene>
<evidence type="ECO:0000313" key="2">
    <source>
        <dbReference type="EMBL" id="GLV58059.1"/>
    </source>
</evidence>
<evidence type="ECO:0000256" key="1">
    <source>
        <dbReference type="SAM" id="Phobius"/>
    </source>
</evidence>
<protein>
    <submittedName>
        <fullName evidence="2">Uncharacterized protein</fullName>
    </submittedName>
</protein>
<keyword evidence="1" id="KW-0472">Membrane</keyword>
<accession>A0ABQ6FUW7</accession>
<feature type="transmembrane region" description="Helical" evidence="1">
    <location>
        <begin position="37"/>
        <end position="57"/>
    </location>
</feature>
<evidence type="ECO:0000313" key="3">
    <source>
        <dbReference type="Proteomes" id="UP001344906"/>
    </source>
</evidence>
<dbReference type="Proteomes" id="UP001344906">
    <property type="component" value="Unassembled WGS sequence"/>
</dbReference>
<sequence length="130" mass="14578">MLVQIILIQLVLVRLILIKLTMIRISTVKLLMLRTKFIMLLMVRAPLIMLLVMRITLKQILIGFRPTQTVIKLGAPRNKTVFIPIKVGLLPKTISGSPIKALWVRSPITDIAVVMDAMIATSITAKKLLL</sequence>
<reference evidence="2 3" key="1">
    <citation type="submission" date="2023-02" db="EMBL/GenBank/DDBJ databases">
        <title>Dictyobacter halimunensis sp. nov., a new member of the class Ktedonobacteria from forest soil in a geothermal area.</title>
        <authorList>
            <person name="Rachmania M.K."/>
            <person name="Ningsih F."/>
            <person name="Sakai Y."/>
            <person name="Yabe S."/>
            <person name="Yokota A."/>
            <person name="Sjamsuridzal W."/>
        </authorList>
    </citation>
    <scope>NUCLEOTIDE SEQUENCE [LARGE SCALE GENOMIC DNA]</scope>
    <source>
        <strain evidence="2 3">S3.2.2.5</strain>
    </source>
</reference>